<sequence>MWRDTRSRAPPTQRSPASASLGPQPVARNCACALSLTPPPRDHENCACVRLPDPQQLRELRLRLPFPGNRETESVERLRGGRPLGCRVGKAGSGVCAASCLQSAGFSPARMAGLRVAAPPPPAGAMLPSRKKDARGRSGSSRRLSLARPSEQPAGVHARPEWDAGPEAQSCRGAAAVGGPSGSPDWTPFTKKRVGVDRAYPLKPVCHRRARRGNPGAAATSGGRGVSARLPGPGPGPLSQGCGRTRACGRHPRGDSGDSGPVGPGGPEGSHLQRLEAAGRSLAEEIRRGEALLREKLRKTAEGLRRLQERRRAALAGAGGGGGRGRAAHRPGSSPESGSASASEGACGGDGSHRPDSAAPCRPSPSGSRGAQGRPPPSGPARERGPEPPDEPGSARRWRSASESSPSAPPHSSGSRCSPALPELGECGECGHCGRSFLRRRLQRHAAICGRAQATKRKVFDSSRARAKGTELEQYLDWKHPAQAKTELPKSDWRQKHESFIRTLRQAREAQQAIAQSGDPSARPPFLPAENPDYVQCPHCSRHFAPKVAERHIPKCKTIRNRPPPPRKHHA</sequence>
<feature type="region of interest" description="Disordered" evidence="7">
    <location>
        <begin position="207"/>
        <end position="280"/>
    </location>
</feature>
<dbReference type="Gene3D" id="3.30.160.60">
    <property type="entry name" value="Classic Zinc Finger"/>
    <property type="match status" value="1"/>
</dbReference>
<dbReference type="PANTHER" id="PTHR14649">
    <property type="entry name" value="ZINC FINGER C2HC DOMAIN-CONTAINING PROTEIN 1C"/>
    <property type="match status" value="1"/>
</dbReference>
<comment type="similarity">
    <text evidence="1">Belongs to the ZC2HC1 family.</text>
</comment>
<dbReference type="InterPro" id="IPR026104">
    <property type="entry name" value="ZNF_C2HC_dom_1C"/>
</dbReference>
<keyword evidence="5" id="KW-0175">Coiled coil</keyword>
<dbReference type="PANTHER" id="PTHR14649:SF1">
    <property type="entry name" value="ZINC FINGER C2HC DOMAIN-CONTAINING PROTEIN 1C"/>
    <property type="match status" value="1"/>
</dbReference>
<evidence type="ECO:0000313" key="9">
    <source>
        <dbReference type="Proteomes" id="UP001652624"/>
    </source>
</evidence>
<reference evidence="10" key="1">
    <citation type="submission" date="2025-08" db="UniProtKB">
        <authorList>
            <consortium name="RefSeq"/>
        </authorList>
    </citation>
    <scope>IDENTIFICATION</scope>
</reference>
<feature type="region of interest" description="Disordered" evidence="7">
    <location>
        <begin position="509"/>
        <end position="532"/>
    </location>
</feature>
<evidence type="ECO:0000256" key="7">
    <source>
        <dbReference type="SAM" id="MobiDB-lite"/>
    </source>
</evidence>
<evidence type="ECO:0000256" key="3">
    <source>
        <dbReference type="ARBA" id="ARBA00022771"/>
    </source>
</evidence>
<keyword evidence="4" id="KW-0862">Zinc</keyword>
<dbReference type="PROSITE" id="PS52027">
    <property type="entry name" value="ZF_C2HC_C3H"/>
    <property type="match status" value="1"/>
</dbReference>
<accession>A0ABM3WJY7</accession>
<feature type="region of interest" description="Disordered" evidence="7">
    <location>
        <begin position="120"/>
        <end position="190"/>
    </location>
</feature>
<dbReference type="GeneID" id="103123189"/>
<keyword evidence="3 6" id="KW-0863">Zinc-finger</keyword>
<organism evidence="9 10">
    <name type="scientific">Erinaceus europaeus</name>
    <name type="common">Western European hedgehog</name>
    <dbReference type="NCBI Taxonomy" id="9365"/>
    <lineage>
        <taxon>Eukaryota</taxon>
        <taxon>Metazoa</taxon>
        <taxon>Chordata</taxon>
        <taxon>Craniata</taxon>
        <taxon>Vertebrata</taxon>
        <taxon>Euteleostomi</taxon>
        <taxon>Mammalia</taxon>
        <taxon>Eutheria</taxon>
        <taxon>Laurasiatheria</taxon>
        <taxon>Eulipotyphla</taxon>
        <taxon>Erinaceidae</taxon>
        <taxon>Erinaceinae</taxon>
        <taxon>Erinaceus</taxon>
    </lineage>
</organism>
<evidence type="ECO:0000259" key="8">
    <source>
        <dbReference type="PROSITE" id="PS52027"/>
    </source>
</evidence>
<gene>
    <name evidence="10" type="primary">ZC2HC1C</name>
</gene>
<feature type="region of interest" description="Disordered" evidence="7">
    <location>
        <begin position="551"/>
        <end position="571"/>
    </location>
</feature>
<name>A0ABM3WJY7_ERIEU</name>
<evidence type="ECO:0000256" key="6">
    <source>
        <dbReference type="PROSITE-ProRule" id="PRU01371"/>
    </source>
</evidence>
<feature type="region of interest" description="Disordered" evidence="7">
    <location>
        <begin position="1"/>
        <end position="24"/>
    </location>
</feature>
<evidence type="ECO:0000256" key="1">
    <source>
        <dbReference type="ARBA" id="ARBA00010843"/>
    </source>
</evidence>
<feature type="compositionally biased region" description="Low complexity" evidence="7">
    <location>
        <begin position="137"/>
        <end position="150"/>
    </location>
</feature>
<feature type="domain" description="C2HC/C3H-type" evidence="8">
    <location>
        <begin position="533"/>
        <end position="562"/>
    </location>
</feature>
<feature type="region of interest" description="Disordered" evidence="7">
    <location>
        <begin position="315"/>
        <end position="421"/>
    </location>
</feature>
<dbReference type="Proteomes" id="UP001652624">
    <property type="component" value="Chromosome 22"/>
</dbReference>
<dbReference type="Pfam" id="PF13913">
    <property type="entry name" value="zf-C2HC_2"/>
    <property type="match status" value="2"/>
</dbReference>
<evidence type="ECO:0000256" key="4">
    <source>
        <dbReference type="ARBA" id="ARBA00022833"/>
    </source>
</evidence>
<dbReference type="RefSeq" id="XP_060036885.1">
    <property type="nucleotide sequence ID" value="XM_060180902.1"/>
</dbReference>
<proteinExistence type="inferred from homology"/>
<feature type="compositionally biased region" description="Basic residues" evidence="7">
    <location>
        <begin position="554"/>
        <end position="571"/>
    </location>
</feature>
<evidence type="ECO:0000313" key="10">
    <source>
        <dbReference type="RefSeq" id="XP_060036885.1"/>
    </source>
</evidence>
<protein>
    <submittedName>
        <fullName evidence="10">Zinc finger C2HC domain-containing protein 1C</fullName>
    </submittedName>
</protein>
<feature type="compositionally biased region" description="Low complexity" evidence="7">
    <location>
        <begin position="331"/>
        <end position="345"/>
    </location>
</feature>
<keyword evidence="2" id="KW-0479">Metal-binding</keyword>
<evidence type="ECO:0000256" key="2">
    <source>
        <dbReference type="ARBA" id="ARBA00022723"/>
    </source>
</evidence>
<feature type="compositionally biased region" description="Low complexity" evidence="7">
    <location>
        <begin position="173"/>
        <end position="184"/>
    </location>
</feature>
<feature type="compositionally biased region" description="Low complexity" evidence="7">
    <location>
        <begin position="401"/>
        <end position="416"/>
    </location>
</feature>
<keyword evidence="9" id="KW-1185">Reference proteome</keyword>
<evidence type="ECO:0000256" key="5">
    <source>
        <dbReference type="ARBA" id="ARBA00023054"/>
    </source>
</evidence>
<dbReference type="InterPro" id="IPR049899">
    <property type="entry name" value="Znf_C2HC_C3H"/>
</dbReference>